<organism evidence="1">
    <name type="scientific">bioreactor metagenome</name>
    <dbReference type="NCBI Taxonomy" id="1076179"/>
    <lineage>
        <taxon>unclassified sequences</taxon>
        <taxon>metagenomes</taxon>
        <taxon>ecological metagenomes</taxon>
    </lineage>
</organism>
<comment type="caution">
    <text evidence="1">The sequence shown here is derived from an EMBL/GenBank/DDBJ whole genome shotgun (WGS) entry which is preliminary data.</text>
</comment>
<accession>A0A645IUF7</accession>
<reference evidence="1" key="1">
    <citation type="submission" date="2019-08" db="EMBL/GenBank/DDBJ databases">
        <authorList>
            <person name="Kucharzyk K."/>
            <person name="Murdoch R.W."/>
            <person name="Higgins S."/>
            <person name="Loffler F."/>
        </authorList>
    </citation>
    <scope>NUCLEOTIDE SEQUENCE</scope>
</reference>
<sequence>MDLDHFAALIVNTLMKNVKTGNIRIGRVCYRPEEEPEVSLKQTADLFIGAGQNE</sequence>
<gene>
    <name evidence="1" type="ORF">SDC9_202190</name>
</gene>
<protein>
    <submittedName>
        <fullName evidence="1">Uncharacterized protein</fullName>
    </submittedName>
</protein>
<dbReference type="AlphaFoldDB" id="A0A645IUF7"/>
<evidence type="ECO:0000313" key="1">
    <source>
        <dbReference type="EMBL" id="MPN54520.1"/>
    </source>
</evidence>
<name>A0A645IUF7_9ZZZZ</name>
<dbReference type="EMBL" id="VSSQ01122821">
    <property type="protein sequence ID" value="MPN54520.1"/>
    <property type="molecule type" value="Genomic_DNA"/>
</dbReference>
<proteinExistence type="predicted"/>